<dbReference type="Pfam" id="PF00005">
    <property type="entry name" value="ABC_tran"/>
    <property type="match status" value="2"/>
</dbReference>
<evidence type="ECO:0000256" key="3">
    <source>
        <dbReference type="ARBA" id="ARBA00012191"/>
    </source>
</evidence>
<feature type="transmembrane region" description="Helical" evidence="14">
    <location>
        <begin position="362"/>
        <end position="379"/>
    </location>
</feature>
<evidence type="ECO:0000256" key="9">
    <source>
        <dbReference type="ARBA" id="ARBA00022967"/>
    </source>
</evidence>
<dbReference type="Pfam" id="PF00664">
    <property type="entry name" value="ABC_membrane"/>
    <property type="match status" value="2"/>
</dbReference>
<dbReference type="EC" id="7.6.2.2" evidence="3"/>
<evidence type="ECO:0000256" key="10">
    <source>
        <dbReference type="ARBA" id="ARBA00022989"/>
    </source>
</evidence>
<dbReference type="InterPro" id="IPR011527">
    <property type="entry name" value="ABC1_TM_dom"/>
</dbReference>
<keyword evidence="9" id="KW-1278">Translocase</keyword>
<dbReference type="SMART" id="SM00382">
    <property type="entry name" value="AAA"/>
    <property type="match status" value="2"/>
</dbReference>
<evidence type="ECO:0000256" key="7">
    <source>
        <dbReference type="ARBA" id="ARBA00022741"/>
    </source>
</evidence>
<gene>
    <name evidence="18" type="primary">LOC105174953</name>
</gene>
<evidence type="ECO:0000256" key="8">
    <source>
        <dbReference type="ARBA" id="ARBA00022840"/>
    </source>
</evidence>
<feature type="compositionally biased region" description="Basic and acidic residues" evidence="13">
    <location>
        <begin position="896"/>
        <end position="907"/>
    </location>
</feature>
<keyword evidence="17" id="KW-1185">Reference proteome</keyword>
<dbReference type="PANTHER" id="PTHR24223">
    <property type="entry name" value="ATP-BINDING CASSETTE SUB-FAMILY C"/>
    <property type="match status" value="1"/>
</dbReference>
<keyword evidence="4" id="KW-0813">Transport</keyword>
<dbReference type="PROSITE" id="PS00211">
    <property type="entry name" value="ABC_TRANSPORTER_1"/>
    <property type="match status" value="1"/>
</dbReference>
<dbReference type="FunFam" id="1.20.1560.10:FF:000002">
    <property type="entry name" value="ABC transporter C family member 5"/>
    <property type="match status" value="1"/>
</dbReference>
<dbReference type="CDD" id="cd03250">
    <property type="entry name" value="ABCC_MRP_domain1"/>
    <property type="match status" value="1"/>
</dbReference>
<evidence type="ECO:0000256" key="12">
    <source>
        <dbReference type="ARBA" id="ARBA00034018"/>
    </source>
</evidence>
<dbReference type="InterPro" id="IPR003593">
    <property type="entry name" value="AAA+_ATPase"/>
</dbReference>
<dbReference type="Gene3D" id="3.40.50.300">
    <property type="entry name" value="P-loop containing nucleotide triphosphate hydrolases"/>
    <property type="match status" value="2"/>
</dbReference>
<evidence type="ECO:0000256" key="6">
    <source>
        <dbReference type="ARBA" id="ARBA00022737"/>
    </source>
</evidence>
<evidence type="ECO:0000256" key="5">
    <source>
        <dbReference type="ARBA" id="ARBA00022692"/>
    </source>
</evidence>
<reference evidence="18" key="1">
    <citation type="submission" date="2025-08" db="UniProtKB">
        <authorList>
            <consortium name="RefSeq"/>
        </authorList>
    </citation>
    <scope>IDENTIFICATION</scope>
</reference>
<comment type="similarity">
    <text evidence="2">Belongs to the ABC transporter superfamily. ABCC family. Conjugate transporter (TC 3.A.1.208) subfamily.</text>
</comment>
<keyword evidence="11 14" id="KW-0472">Membrane</keyword>
<keyword evidence="8" id="KW-0067">ATP-binding</keyword>
<feature type="transmembrane region" description="Helical" evidence="14">
    <location>
        <begin position="984"/>
        <end position="1012"/>
    </location>
</feature>
<dbReference type="CDD" id="cd18580">
    <property type="entry name" value="ABC_6TM_ABCC_D2"/>
    <property type="match status" value="1"/>
</dbReference>
<dbReference type="OrthoDB" id="6500128at2759"/>
<dbReference type="InterPro" id="IPR050173">
    <property type="entry name" value="ABC_transporter_C-like"/>
</dbReference>
<evidence type="ECO:0000256" key="14">
    <source>
        <dbReference type="SAM" id="Phobius"/>
    </source>
</evidence>
<feature type="transmembrane region" description="Helical" evidence="14">
    <location>
        <begin position="324"/>
        <end position="342"/>
    </location>
</feature>
<sequence length="1518" mass="169350">MEFLHKTSSSFLITVSVFLAESRTFSFENMGGDLLLNPVFLRFFTASLHLVLLVVVLFSWVFKKFRSNGDERWKHSVRHVSVLYYRPTLFSCLGLSFFNLILCVLNLFYWYRNGWSDEKILTLLDLGVRTLAWLALYLFLQFHFLNSRENKYPFALRLWWVLFFFISCYCLVIDVSYYRKHQTLSTLFWASDIVSSVMGLVFSYVAFLGKKMDEDTTLQQHLLNGSAANGRESHIPLKGDETVTPYATAGIYSLFSFSWVGPLISLGYKKTLNLEDVPQLHNPDTAGGAFPILNRKLESYRGGSNRITTIMLAKALVFTSRREIAVSAVYVLVSTVASYVGPYLIDTFVQYLNGHRHFENEGFVLVSAFFISKLFECLAQRHWFFKVQQAGYRASAALVAKIYNKGLTLSCQSKQGQTTGEIINYMSVDATRIGHFGWYMHDPWMVVLQVVLALAILYRNLGLASVAALISSVLVMLANVPLGSLQEKYQDELMKSKDKRMKVTSEVLRNMRILKLQAWELRFLYKILDVRNDETIWLKKYLYTKAVSTFVFLDAPIFVSVVTFGACMLMGIPLESGKILSAVATFKILQEPIYKLPDTVSMIVQTKVSLDRIASFLSLDDLPPDVVEKLPANSSVTAVEVINGNFSWDVSSPSPTLKDINFRVSHGMRVAICGTVGSGKSSLLSCILGEMPKISGVIRLSGTTAYVAQSPWIQSGKIEENILFGTEMDRQRYDRVLEACSLKKDLEILSFGDQTVIGERGINLSGGQKQRIQIARALYQDASIYLFDDPFSAVDAHTGTHIFNECILGLLDSKTVIYVTHQVEFLPAADLILVMKDGLIKQAGKYSDILKSGSDFMELVGAHEVALSALDSIDAGKSAVGEEKSFKNAESVLHEHDSGNDANDKVDNGGGNKGQLVEEEERGKGNVGLSVYWKYITTAYGGFLVPFPLLAQILYQVLQIGSNYWMAWATPVSKDVAPHVQGSILILVYVALSLGCSFCIFARALLMVTIGYKTANILFNKMHLCIFRAPMSFFDSTPSGRILNRVSADQNKVDLNMASIIGQFAFVIIELLGIIAIMSQSAWQVFIIFILVSAICIWLQRYYIASARELTRLCGVCKAPVIQHFSETLSGSSTIRSFGQEGRFHDRGMRLIDGYSRPKFYTAAALEWLCIRLDVLSLVTFAFSLIFLVAIPEGTIDPSLAGLAVTYGLNLNMMQALVVWILCSMENGIISVERILQYTSIPIEPALVVESNRPESHWPIHGEVDIQDLQVRYAPHMPFVLRGITCTFLGGKKTGMVGRTGSGKSTLIQTLFRIVEPTVGKILIDGLDISTIGLHDLRSRLSIIPQDPIMFEGTIRSNLDPLQEYTDEQIWEALDKCQLGDEVRRKTGKLDSAVSENGENWSVGQRQLVCLGRVLLKKSKVLVLDEATASVDTATDNQIQQTLKQHFSDSTVITIAHRITSVLDSDVVLLLDNGLVKEYDSPEKLLEDKSSSFAKLVAEYSMRSSSSSSSENLSNARA</sequence>
<dbReference type="InterPro" id="IPR036640">
    <property type="entry name" value="ABC1_TM_sf"/>
</dbReference>
<keyword evidence="10 14" id="KW-1133">Transmembrane helix</keyword>
<dbReference type="InParanoid" id="A0A6I9UC56"/>
<dbReference type="FunCoup" id="A0A6I9UC56">
    <property type="interactions" value="31"/>
</dbReference>
<feature type="domain" description="ABC transmembrane type-1" evidence="16">
    <location>
        <begin position="325"/>
        <end position="605"/>
    </location>
</feature>
<feature type="transmembrane region" description="Helical" evidence="14">
    <location>
        <begin position="549"/>
        <end position="572"/>
    </location>
</feature>
<dbReference type="GO" id="GO:0016020">
    <property type="term" value="C:membrane"/>
    <property type="evidence" value="ECO:0007669"/>
    <property type="project" value="UniProtKB-SubCell"/>
</dbReference>
<name>A0A6I9UC56_SESIN</name>
<dbReference type="InterPro" id="IPR044726">
    <property type="entry name" value="ABCC_6TM_D2"/>
</dbReference>
<feature type="transmembrane region" description="Helical" evidence="14">
    <location>
        <begin position="1083"/>
        <end position="1103"/>
    </location>
</feature>
<dbReference type="KEGG" id="sind:105174953"/>
<evidence type="ECO:0000256" key="4">
    <source>
        <dbReference type="ARBA" id="ARBA00022448"/>
    </source>
</evidence>
<dbReference type="GO" id="GO:0005524">
    <property type="term" value="F:ATP binding"/>
    <property type="evidence" value="ECO:0007669"/>
    <property type="project" value="UniProtKB-KW"/>
</dbReference>
<feature type="region of interest" description="Disordered" evidence="13">
    <location>
        <begin position="896"/>
        <end position="919"/>
    </location>
</feature>
<accession>A0A6I9UC56</accession>
<feature type="transmembrane region" description="Helical" evidence="14">
    <location>
        <begin position="158"/>
        <end position="178"/>
    </location>
</feature>
<dbReference type="RefSeq" id="XP_011095523.1">
    <property type="nucleotide sequence ID" value="XM_011097221.2"/>
</dbReference>
<feature type="domain" description="ABC transmembrane type-1" evidence="16">
    <location>
        <begin position="949"/>
        <end position="1227"/>
    </location>
</feature>
<evidence type="ECO:0000256" key="11">
    <source>
        <dbReference type="ARBA" id="ARBA00023136"/>
    </source>
</evidence>
<feature type="transmembrane region" description="Helical" evidence="14">
    <location>
        <begin position="1169"/>
        <end position="1191"/>
    </location>
</feature>
<keyword evidence="7" id="KW-0547">Nucleotide-binding</keyword>
<dbReference type="InterPro" id="IPR044746">
    <property type="entry name" value="ABCC_6TM_D1"/>
</dbReference>
<evidence type="ECO:0000313" key="17">
    <source>
        <dbReference type="Proteomes" id="UP000504604"/>
    </source>
</evidence>
<keyword evidence="6" id="KW-0677">Repeat</keyword>
<dbReference type="PROSITE" id="PS50893">
    <property type="entry name" value="ABC_TRANSPORTER_2"/>
    <property type="match status" value="2"/>
</dbReference>
<dbReference type="SUPFAM" id="SSF90123">
    <property type="entry name" value="ABC transporter transmembrane region"/>
    <property type="match status" value="2"/>
</dbReference>
<comment type="catalytic activity">
    <reaction evidence="12">
        <text>ATP + H2O + xenobioticSide 1 = ADP + phosphate + xenobioticSide 2.</text>
        <dbReference type="EC" id="7.6.2.2"/>
    </reaction>
</comment>
<feature type="transmembrane region" description="Helical" evidence="14">
    <location>
        <begin position="436"/>
        <end position="458"/>
    </location>
</feature>
<keyword evidence="5 14" id="KW-0812">Transmembrane</keyword>
<dbReference type="FunFam" id="3.40.50.300:FF:000169">
    <property type="entry name" value="ABC transporter C family member 3"/>
    <property type="match status" value="1"/>
</dbReference>
<dbReference type="CDD" id="cd18579">
    <property type="entry name" value="ABC_6TM_ABCC_D1"/>
    <property type="match status" value="1"/>
</dbReference>
<protein>
    <recommendedName>
        <fullName evidence="3">ABC-type xenobiotic transporter</fullName>
        <ecNumber evidence="3">7.6.2.2</ecNumber>
    </recommendedName>
</protein>
<evidence type="ECO:0000256" key="13">
    <source>
        <dbReference type="SAM" id="MobiDB-lite"/>
    </source>
</evidence>
<feature type="domain" description="ABC transporter" evidence="15">
    <location>
        <begin position="1264"/>
        <end position="1498"/>
    </location>
</feature>
<evidence type="ECO:0000313" key="18">
    <source>
        <dbReference type="RefSeq" id="XP_011095523.1"/>
    </source>
</evidence>
<dbReference type="InterPro" id="IPR003439">
    <property type="entry name" value="ABC_transporter-like_ATP-bd"/>
</dbReference>
<dbReference type="InterPro" id="IPR027417">
    <property type="entry name" value="P-loop_NTPase"/>
</dbReference>
<feature type="domain" description="ABC transporter" evidence="15">
    <location>
        <begin position="639"/>
        <end position="862"/>
    </location>
</feature>
<feature type="transmembrane region" description="Helical" evidence="14">
    <location>
        <begin position="1055"/>
        <end position="1077"/>
    </location>
</feature>
<organism evidence="17 18">
    <name type="scientific">Sesamum indicum</name>
    <name type="common">Oriental sesame</name>
    <name type="synonym">Sesamum orientale</name>
    <dbReference type="NCBI Taxonomy" id="4182"/>
    <lineage>
        <taxon>Eukaryota</taxon>
        <taxon>Viridiplantae</taxon>
        <taxon>Streptophyta</taxon>
        <taxon>Embryophyta</taxon>
        <taxon>Tracheophyta</taxon>
        <taxon>Spermatophyta</taxon>
        <taxon>Magnoliopsida</taxon>
        <taxon>eudicotyledons</taxon>
        <taxon>Gunneridae</taxon>
        <taxon>Pentapetalae</taxon>
        <taxon>asterids</taxon>
        <taxon>lamiids</taxon>
        <taxon>Lamiales</taxon>
        <taxon>Pedaliaceae</taxon>
        <taxon>Sesamum</taxon>
    </lineage>
</organism>
<dbReference type="InterPro" id="IPR017871">
    <property type="entry name" value="ABC_transporter-like_CS"/>
</dbReference>
<dbReference type="Proteomes" id="UP000504604">
    <property type="component" value="Linkage group LG12"/>
</dbReference>
<evidence type="ECO:0000256" key="2">
    <source>
        <dbReference type="ARBA" id="ARBA00009726"/>
    </source>
</evidence>
<dbReference type="FunFam" id="3.40.50.300:FF:000508">
    <property type="entry name" value="ABC transporter C family member 5"/>
    <property type="match status" value="1"/>
</dbReference>
<feature type="transmembrane region" description="Helical" evidence="14">
    <location>
        <begin position="184"/>
        <end position="207"/>
    </location>
</feature>
<dbReference type="GO" id="GO:0008559">
    <property type="term" value="F:ABC-type xenobiotic transporter activity"/>
    <property type="evidence" value="ECO:0007669"/>
    <property type="project" value="UniProtKB-EC"/>
</dbReference>
<dbReference type="PROSITE" id="PS50929">
    <property type="entry name" value="ABC_TM1F"/>
    <property type="match status" value="2"/>
</dbReference>
<dbReference type="FunFam" id="1.20.1560.10:FF:000003">
    <property type="entry name" value="ABC transporter C family member 10"/>
    <property type="match status" value="1"/>
</dbReference>
<feature type="transmembrane region" description="Helical" evidence="14">
    <location>
        <begin position="1203"/>
        <end position="1223"/>
    </location>
</feature>
<dbReference type="CDD" id="cd03244">
    <property type="entry name" value="ABCC_MRP_domain2"/>
    <property type="match status" value="1"/>
</dbReference>
<evidence type="ECO:0000259" key="15">
    <source>
        <dbReference type="PROSITE" id="PS50893"/>
    </source>
</evidence>
<feature type="transmembrane region" description="Helical" evidence="14">
    <location>
        <begin position="464"/>
        <end position="485"/>
    </location>
</feature>
<feature type="transmembrane region" description="Helical" evidence="14">
    <location>
        <begin position="130"/>
        <end position="146"/>
    </location>
</feature>
<dbReference type="Gene3D" id="1.20.1560.10">
    <property type="entry name" value="ABC transporter type 1, transmembrane domain"/>
    <property type="match status" value="2"/>
</dbReference>
<dbReference type="GeneID" id="105174953"/>
<feature type="transmembrane region" description="Helical" evidence="14">
    <location>
        <begin position="40"/>
        <end position="62"/>
    </location>
</feature>
<comment type="subcellular location">
    <subcellularLocation>
        <location evidence="1">Membrane</location>
        <topology evidence="1">Multi-pass membrane protein</topology>
    </subcellularLocation>
</comment>
<proteinExistence type="inferred from homology"/>
<evidence type="ECO:0000259" key="16">
    <source>
        <dbReference type="PROSITE" id="PS50929"/>
    </source>
</evidence>
<evidence type="ECO:0000256" key="1">
    <source>
        <dbReference type="ARBA" id="ARBA00004141"/>
    </source>
</evidence>
<dbReference type="SUPFAM" id="SSF52540">
    <property type="entry name" value="P-loop containing nucleoside triphosphate hydrolases"/>
    <property type="match status" value="2"/>
</dbReference>
<feature type="transmembrane region" description="Helical" evidence="14">
    <location>
        <begin position="83"/>
        <end position="110"/>
    </location>
</feature>
<dbReference type="PANTHER" id="PTHR24223:SF181">
    <property type="entry name" value="ABC TRANSPORTER C FAMILY MEMBER 3"/>
    <property type="match status" value="1"/>
</dbReference>
<dbReference type="GO" id="GO:0016887">
    <property type="term" value="F:ATP hydrolysis activity"/>
    <property type="evidence" value="ECO:0007669"/>
    <property type="project" value="InterPro"/>
</dbReference>